<evidence type="ECO:0000256" key="1">
    <source>
        <dbReference type="SAM" id="Phobius"/>
    </source>
</evidence>
<evidence type="ECO:0000313" key="2">
    <source>
        <dbReference type="EMBL" id="GAA0659205.1"/>
    </source>
</evidence>
<evidence type="ECO:0000313" key="3">
    <source>
        <dbReference type="Proteomes" id="UP001500194"/>
    </source>
</evidence>
<sequence>MPSSLVVEALRTAAYAAYFPLLLVALVVAPAALVELGVPLLDAVEYALAGVAAAYVAGLGVLLR</sequence>
<evidence type="ECO:0008006" key="4">
    <source>
        <dbReference type="Google" id="ProtNLM"/>
    </source>
</evidence>
<protein>
    <recommendedName>
        <fullName evidence="4">Cox cluster protein</fullName>
    </recommendedName>
</protein>
<keyword evidence="1" id="KW-1133">Transmembrane helix</keyword>
<dbReference type="GeneID" id="68572852"/>
<dbReference type="AlphaFoldDB" id="A0AAV3T4A8"/>
<reference evidence="2 3" key="1">
    <citation type="journal article" date="2019" name="Int. J. Syst. Evol. Microbiol.">
        <title>The Global Catalogue of Microorganisms (GCM) 10K type strain sequencing project: providing services to taxonomists for standard genome sequencing and annotation.</title>
        <authorList>
            <consortium name="The Broad Institute Genomics Platform"/>
            <consortium name="The Broad Institute Genome Sequencing Center for Infectious Disease"/>
            <person name="Wu L."/>
            <person name="Ma J."/>
        </authorList>
    </citation>
    <scope>NUCLEOTIDE SEQUENCE [LARGE SCALE GENOMIC DNA]</scope>
    <source>
        <strain evidence="2 3">JCM 16327</strain>
    </source>
</reference>
<feature type="transmembrane region" description="Helical" evidence="1">
    <location>
        <begin position="46"/>
        <end position="63"/>
    </location>
</feature>
<keyword evidence="3" id="KW-1185">Reference proteome</keyword>
<comment type="caution">
    <text evidence="2">The sequence shown here is derived from an EMBL/GenBank/DDBJ whole genome shotgun (WGS) entry which is preliminary data.</text>
</comment>
<keyword evidence="1" id="KW-0812">Transmembrane</keyword>
<dbReference type="Proteomes" id="UP001500194">
    <property type="component" value="Unassembled WGS sequence"/>
</dbReference>
<organism evidence="2 3">
    <name type="scientific">Salarchaeum japonicum</name>
    <dbReference type="NCBI Taxonomy" id="555573"/>
    <lineage>
        <taxon>Archaea</taxon>
        <taxon>Methanobacteriati</taxon>
        <taxon>Methanobacteriota</taxon>
        <taxon>Stenosarchaea group</taxon>
        <taxon>Halobacteria</taxon>
        <taxon>Halobacteriales</taxon>
        <taxon>Halobacteriaceae</taxon>
    </lineage>
</organism>
<gene>
    <name evidence="2" type="ORF">GCM10009019_24620</name>
</gene>
<feature type="transmembrane region" description="Helical" evidence="1">
    <location>
        <begin position="12"/>
        <end position="34"/>
    </location>
</feature>
<name>A0AAV3T4A8_9EURY</name>
<proteinExistence type="predicted"/>
<dbReference type="EMBL" id="BAAADU010000002">
    <property type="protein sequence ID" value="GAA0659205.1"/>
    <property type="molecule type" value="Genomic_DNA"/>
</dbReference>
<keyword evidence="1" id="KW-0472">Membrane</keyword>
<dbReference type="RefSeq" id="WP_227262229.1">
    <property type="nucleotide sequence ID" value="NZ_BAAADU010000002.1"/>
</dbReference>
<accession>A0AAV3T4A8</accession>